<proteinExistence type="inferred from homology"/>
<dbReference type="AlphaFoldDB" id="A0A7Z0WKG6"/>
<dbReference type="Gene3D" id="3.30.530.20">
    <property type="match status" value="1"/>
</dbReference>
<evidence type="ECO:0000259" key="2">
    <source>
        <dbReference type="Pfam" id="PF08327"/>
    </source>
</evidence>
<dbReference type="Proteomes" id="UP000185696">
    <property type="component" value="Unassembled WGS sequence"/>
</dbReference>
<dbReference type="EMBL" id="MSIF01000009">
    <property type="protein sequence ID" value="OLF09442.1"/>
    <property type="molecule type" value="Genomic_DNA"/>
</dbReference>
<keyword evidence="4" id="KW-1185">Reference proteome</keyword>
<reference evidence="3 4" key="1">
    <citation type="submission" date="2016-12" db="EMBL/GenBank/DDBJ databases">
        <title>The draft genome sequence of Actinophytocola xinjiangensis.</title>
        <authorList>
            <person name="Wang W."/>
            <person name="Yuan L."/>
        </authorList>
    </citation>
    <scope>NUCLEOTIDE SEQUENCE [LARGE SCALE GENOMIC DNA]</scope>
    <source>
        <strain evidence="3 4">CGMCC 4.4663</strain>
    </source>
</reference>
<dbReference type="CDD" id="cd07826">
    <property type="entry name" value="SRPBCC_CalC_Aha1-like_9"/>
    <property type="match status" value="1"/>
</dbReference>
<evidence type="ECO:0000313" key="3">
    <source>
        <dbReference type="EMBL" id="OLF09442.1"/>
    </source>
</evidence>
<evidence type="ECO:0000313" key="4">
    <source>
        <dbReference type="Proteomes" id="UP000185696"/>
    </source>
</evidence>
<dbReference type="InterPro" id="IPR013538">
    <property type="entry name" value="ASHA1/2-like_C"/>
</dbReference>
<gene>
    <name evidence="3" type="ORF">BLA60_19985</name>
</gene>
<feature type="domain" description="Activator of Hsp90 ATPase homologue 1/2-like C-terminal" evidence="2">
    <location>
        <begin position="27"/>
        <end position="159"/>
    </location>
</feature>
<dbReference type="Pfam" id="PF08327">
    <property type="entry name" value="AHSA1"/>
    <property type="match status" value="1"/>
</dbReference>
<accession>A0A7Z0WKG6</accession>
<dbReference type="RefSeq" id="WP_075134435.1">
    <property type="nucleotide sequence ID" value="NZ_MSIF01000009.1"/>
</dbReference>
<sequence length="161" mass="17837">MTVRNENQTTIEADPALPVIRIVREFDAPPERVFAAFTDPELLTRWLGPTATSVRLDHWDARDGGAYRYTMVADGQDLVTFWGSFHQVRSPDRLVQTQSMHGVGDGAVLNTLTFTDLGDGRTRLTDQTLTDTLEGRDAIIASGMDQGVIAGYRALDDLLRD</sequence>
<name>A0A7Z0WKG6_9PSEU</name>
<dbReference type="OrthoDB" id="5185819at2"/>
<comment type="similarity">
    <text evidence="1">Belongs to the AHA1 family.</text>
</comment>
<comment type="caution">
    <text evidence="3">The sequence shown here is derived from an EMBL/GenBank/DDBJ whole genome shotgun (WGS) entry which is preliminary data.</text>
</comment>
<dbReference type="InterPro" id="IPR023393">
    <property type="entry name" value="START-like_dom_sf"/>
</dbReference>
<evidence type="ECO:0000256" key="1">
    <source>
        <dbReference type="ARBA" id="ARBA00006817"/>
    </source>
</evidence>
<protein>
    <submittedName>
        <fullName evidence="3">Polyketide cyclase</fullName>
    </submittedName>
</protein>
<dbReference type="SUPFAM" id="SSF55961">
    <property type="entry name" value="Bet v1-like"/>
    <property type="match status" value="1"/>
</dbReference>
<organism evidence="3 4">
    <name type="scientific">Actinophytocola xinjiangensis</name>
    <dbReference type="NCBI Taxonomy" id="485602"/>
    <lineage>
        <taxon>Bacteria</taxon>
        <taxon>Bacillati</taxon>
        <taxon>Actinomycetota</taxon>
        <taxon>Actinomycetes</taxon>
        <taxon>Pseudonocardiales</taxon>
        <taxon>Pseudonocardiaceae</taxon>
    </lineage>
</organism>